<dbReference type="Gene3D" id="3.40.190.10">
    <property type="entry name" value="Periplasmic binding protein-like II"/>
    <property type="match status" value="2"/>
</dbReference>
<reference evidence="4 5" key="1">
    <citation type="submission" date="2015-03" db="EMBL/GenBank/DDBJ databases">
        <title>Genome sequence of Variovorax paradoxus TBEA6.</title>
        <authorList>
            <person name="Poehlein A."/>
            <person name="Schuldes J."/>
            <person name="Wuebbeler J.H."/>
            <person name="Hiessl S."/>
            <person name="Steinbuechel A."/>
            <person name="Daniel R."/>
        </authorList>
    </citation>
    <scope>NUCLEOTIDE SEQUENCE [LARGE SCALE GENOMIC DNA]</scope>
    <source>
        <strain evidence="4 5">TBEA6</strain>
    </source>
</reference>
<keyword evidence="5" id="KW-1185">Reference proteome</keyword>
<feature type="signal peptide" evidence="2">
    <location>
        <begin position="1"/>
        <end position="31"/>
    </location>
</feature>
<evidence type="ECO:0000313" key="5">
    <source>
        <dbReference type="Proteomes" id="UP000035170"/>
    </source>
</evidence>
<accession>A0A0H2MAW0</accession>
<dbReference type="AlphaFoldDB" id="A0A0H2MAW0"/>
<feature type="domain" description="Solute-binding protein family 3/N-terminal" evidence="3">
    <location>
        <begin position="51"/>
        <end position="280"/>
    </location>
</feature>
<organism evidence="4 5">
    <name type="scientific">Variovorax paradoxus</name>
    <dbReference type="NCBI Taxonomy" id="34073"/>
    <lineage>
        <taxon>Bacteria</taxon>
        <taxon>Pseudomonadati</taxon>
        <taxon>Pseudomonadota</taxon>
        <taxon>Betaproteobacteria</taxon>
        <taxon>Burkholderiales</taxon>
        <taxon>Comamonadaceae</taxon>
        <taxon>Variovorax</taxon>
    </lineage>
</organism>
<protein>
    <submittedName>
        <fullName evidence="4">Membrane-bound lytic murein transglycosylase F</fullName>
    </submittedName>
</protein>
<evidence type="ECO:0000256" key="2">
    <source>
        <dbReference type="SAM" id="SignalP"/>
    </source>
</evidence>
<keyword evidence="1 2" id="KW-0732">Signal</keyword>
<proteinExistence type="predicted"/>
<dbReference type="SUPFAM" id="SSF53850">
    <property type="entry name" value="Periplasmic binding protein-like II"/>
    <property type="match status" value="1"/>
</dbReference>
<evidence type="ECO:0000313" key="4">
    <source>
        <dbReference type="EMBL" id="KLN57812.1"/>
    </source>
</evidence>
<dbReference type="RefSeq" id="WP_047783405.1">
    <property type="nucleotide sequence ID" value="NZ_JZWI01000005.1"/>
</dbReference>
<dbReference type="EMBL" id="JZWI01000005">
    <property type="protein sequence ID" value="KLN57812.1"/>
    <property type="molecule type" value="Genomic_DNA"/>
</dbReference>
<evidence type="ECO:0000256" key="1">
    <source>
        <dbReference type="ARBA" id="ARBA00022729"/>
    </source>
</evidence>
<dbReference type="Proteomes" id="UP000035170">
    <property type="component" value="Unassembled WGS sequence"/>
</dbReference>
<feature type="chain" id="PRO_5002596923" evidence="2">
    <location>
        <begin position="32"/>
        <end position="284"/>
    </location>
</feature>
<evidence type="ECO:0000259" key="3">
    <source>
        <dbReference type="SMART" id="SM00062"/>
    </source>
</evidence>
<dbReference type="PANTHER" id="PTHR35936:SF17">
    <property type="entry name" value="ARGININE-BINDING EXTRACELLULAR PROTEIN ARTP"/>
    <property type="match status" value="1"/>
</dbReference>
<gene>
    <name evidence="4" type="primary">mltF1</name>
    <name evidence="4" type="ORF">VPARA_08230</name>
</gene>
<name>A0A0H2MAW0_VARPD</name>
<dbReference type="PATRIC" id="fig|34073.19.peg.835"/>
<dbReference type="SMART" id="SM00062">
    <property type="entry name" value="PBPb"/>
    <property type="match status" value="1"/>
</dbReference>
<dbReference type="InterPro" id="IPR001638">
    <property type="entry name" value="Solute-binding_3/MltF_N"/>
</dbReference>
<sequence length="284" mass="30867">MPHIPRTFLGRKLARAALAAALAGTCLGVLAQTPPPPGASPRIDAIRKAGVLRVGVVNNPPWLAQNTAGDGEPWSGPSWTLGKEFAKLLGVKVEPVAVSHETKVPSLTANQMDIMIGPLNETAERAKIIDFVTFSSTGVCMFGRADNPKFTSARTLEDFNKPEITMAYFSGAGEEPLVRQQFSKAKLRGVANSGSVAPIEEVMAGRSDVAPLNRMLWPNISKKVKGLAVFPKENDCQDSKIFQIQTGMGVAKDQQVYLDWLRTVAQRMQPALSEEERRMTQNLK</sequence>
<comment type="caution">
    <text evidence="4">The sequence shown here is derived from an EMBL/GenBank/DDBJ whole genome shotgun (WGS) entry which is preliminary data.</text>
</comment>
<dbReference type="Pfam" id="PF00497">
    <property type="entry name" value="SBP_bac_3"/>
    <property type="match status" value="1"/>
</dbReference>
<dbReference type="PANTHER" id="PTHR35936">
    <property type="entry name" value="MEMBRANE-BOUND LYTIC MUREIN TRANSGLYCOSYLASE F"/>
    <property type="match status" value="1"/>
</dbReference>